<dbReference type="InterPro" id="IPR011009">
    <property type="entry name" value="Kinase-like_dom_sf"/>
</dbReference>
<dbReference type="InterPro" id="IPR011989">
    <property type="entry name" value="ARM-like"/>
</dbReference>
<dbReference type="Gene3D" id="1.25.10.10">
    <property type="entry name" value="Leucine-rich Repeat Variant"/>
    <property type="match status" value="1"/>
</dbReference>
<dbReference type="GO" id="GO:0004674">
    <property type="term" value="F:protein serine/threonine kinase activity"/>
    <property type="evidence" value="ECO:0007669"/>
    <property type="project" value="InterPro"/>
</dbReference>
<dbReference type="GO" id="GO:0005770">
    <property type="term" value="C:late endosome"/>
    <property type="evidence" value="ECO:0007669"/>
    <property type="project" value="TreeGrafter"/>
</dbReference>
<comment type="caution">
    <text evidence="4">The sequence shown here is derived from an EMBL/GenBank/DDBJ whole genome shotgun (WGS) entry which is preliminary data.</text>
</comment>
<feature type="repeat" description="WD" evidence="2">
    <location>
        <begin position="1555"/>
        <end position="1575"/>
    </location>
</feature>
<dbReference type="InterPro" id="IPR000719">
    <property type="entry name" value="Prot_kinase_dom"/>
</dbReference>
<dbReference type="InterPro" id="IPR008271">
    <property type="entry name" value="Ser/Thr_kinase_AS"/>
</dbReference>
<dbReference type="Gene3D" id="1.10.510.10">
    <property type="entry name" value="Transferase(Phosphotransferase) domain 1"/>
    <property type="match status" value="1"/>
</dbReference>
<dbReference type="SUPFAM" id="SSF56112">
    <property type="entry name" value="Protein kinase-like (PK-like)"/>
    <property type="match status" value="1"/>
</dbReference>
<dbReference type="PROSITE" id="PS50082">
    <property type="entry name" value="WD_REPEATS_2"/>
    <property type="match status" value="1"/>
</dbReference>
<evidence type="ECO:0000256" key="2">
    <source>
        <dbReference type="PROSITE-ProRule" id="PRU00221"/>
    </source>
</evidence>
<dbReference type="GO" id="GO:0045324">
    <property type="term" value="P:late endosome to vacuole transport"/>
    <property type="evidence" value="ECO:0007669"/>
    <property type="project" value="InterPro"/>
</dbReference>
<dbReference type="GO" id="GO:0034271">
    <property type="term" value="C:phosphatidylinositol 3-kinase complex, class III, type I"/>
    <property type="evidence" value="ECO:0007669"/>
    <property type="project" value="TreeGrafter"/>
</dbReference>
<accession>A0A9D5DGD8</accession>
<dbReference type="PANTHER" id="PTHR17583:SF0">
    <property type="entry name" value="PHOSPHOINOSITIDE 3-KINASE REGULATORY SUBUNIT 4"/>
    <property type="match status" value="1"/>
</dbReference>
<dbReference type="GO" id="GO:0071561">
    <property type="term" value="C:nucleus-vacuole junction"/>
    <property type="evidence" value="ECO:0007669"/>
    <property type="project" value="TreeGrafter"/>
</dbReference>
<proteinExistence type="predicted"/>
<sequence length="1575" mass="184348">MDNLAFIPLEIEEDIKDLFSEFGWLEEKGELIKESRISFDFKVIDEEHKCYDIYRFFGGLSTYLWTENGSESNKTKEVTDINSSSTEYDSFLFDKTILQGFLKYSPSLNGQYFEDNNEPIINKIVSAINVGGKIKKELYPNIILYEKIDKSGNYWYVKRAMLKSTIRDQLYEHIEVKSLNYVLKSWLELQSIIAVTQLHSLGLFHGDIKTENMLINHLYTVKLTDISPWKPIFIDSSDLRAWTVFFESQSFNPSNNNILRCNLSPERFLSNKDEKEKKYKLNEQEFKNMLFSMDVFSLGCIINEIESDEIILTINDALKMSKGKKHYSEISNNFIGWIQENFLDFDWKKRPTAFNILLKLLNMTQTFEFDSLNIYLFDQEKINSKFCKSFPLFFYPLSIIMQNKIFGDLQIQIIILNIVLPVFLELYIIKGIYPNNKTKYDNFEGCYKYGIENVFSKLEIEYFGDWNPDKIKFTFQNKFESSLMKDLIFGVLLSSIDNRIFDEGMCLENESINSYLNVKGFFSIFQTLLNHWNGEKSEFCENLEFSYLANHVIMSDNQIQININDFDIGENRKSFFELINSEKLFVEDLNESSMLYLHYLNVSLRQINNLRYEEYKNTADNFSRTDIFNGIYLVSINTMSILFETLSEEYKEEVAMKEILPTILQYITVDETLNSDNSVLDQLKMSPDIVSFENGKVNVDMADYSKKFRKESIVIFEIFNFINNNIIQYITIENDVLLDNETNKIIYNLIILNIDKWIYNYVTLKNTLVVNILLLMANKVLPLILKNRPNISKLNIWITEILTSNDSILKKSILRKNERNKSILEETLEHFLLVNRTETFISEILPYLIDQLNDKDIDVRSEFCEFIIKIIGKLEIIFILPYGKFCLEKCLSDKEFQLKQVALKSINSVLNRIISSEIKKLSVNESDIIVHELVESTVNNLNSRLIISYYPLFEEFGNLIRNILKYSIRYNNWLSFLLILDKIFNIKEDDIHLLFDSFELNEFCDNEFLMHLLNKLAKCQTTHTGEKQEETAIHLKYQTIETSAYTNLISYSLPCIAKQLNLYDNFDEIIFISSLIQKESKYEIRKKIILQMVNNLTNHKKYKHFSYEHDIKKPQPSIRGNYLGSIYTHRNLVHNCNNKNIGAGYNIYQNVLYTNNDVYSCSTNSSTNSEIYLHKLNVYDQFHYWNLITDQSNNYIFKFSDNSYITSMNSLSSEFSVVTGNNLGVLTKIHIDSSAVAIKKHWYNDNNLFFKQINNSTHRSPMITLIGKVMINLREMIISVYCNGDILIIDSETLSREICFSVPPFMGSVIDYYIDQQVSADLIFFVTDENIVIVVSLLYSKIPKIWKISHNELKITNIANSYFNKSSNIMIFFNKNGIFANFDWTSGNIYSSNELTFKTIEINENSIHMYSSLPPFSSIHPTKLKRTQTCSCMYCQTQRIRIFGNYLNQYLASNKYNGNRIKKEYLINKNVIGPFNSVIGNCLERTCDTNKYYIFSDEFGNVYQHDFFMEDSECSMNTINCIIGKFSVDNRTVEINNAKSCWHKDTLTSLNTYMFNDNSMGLLTSSRDGIISYWN</sequence>
<evidence type="ECO:0000313" key="4">
    <source>
        <dbReference type="EMBL" id="KAJ1605410.1"/>
    </source>
</evidence>
<evidence type="ECO:0000259" key="3">
    <source>
        <dbReference type="PROSITE" id="PS50011"/>
    </source>
</evidence>
<dbReference type="EMBL" id="JAPCXC010000101">
    <property type="protein sequence ID" value="KAJ1605410.1"/>
    <property type="molecule type" value="Genomic_DNA"/>
</dbReference>
<feature type="domain" description="Protein kinase" evidence="3">
    <location>
        <begin position="26"/>
        <end position="367"/>
    </location>
</feature>
<dbReference type="GO" id="GO:0006623">
    <property type="term" value="P:protein targeting to vacuole"/>
    <property type="evidence" value="ECO:0007669"/>
    <property type="project" value="TreeGrafter"/>
</dbReference>
<keyword evidence="1 2" id="KW-0853">WD repeat</keyword>
<organism evidence="4">
    <name type="scientific">Cryptosporidium canis</name>
    <dbReference type="NCBI Taxonomy" id="195482"/>
    <lineage>
        <taxon>Eukaryota</taxon>
        <taxon>Sar</taxon>
        <taxon>Alveolata</taxon>
        <taxon>Apicomplexa</taxon>
        <taxon>Conoidasida</taxon>
        <taxon>Coccidia</taxon>
        <taxon>Eucoccidiorida</taxon>
        <taxon>Eimeriorina</taxon>
        <taxon>Cryptosporidiidae</taxon>
        <taxon>Cryptosporidium</taxon>
    </lineage>
</organism>
<reference evidence="4" key="1">
    <citation type="submission" date="2022-10" db="EMBL/GenBank/DDBJ databases">
        <title>Adaptive evolution leads to modifications in subtelomeric GC content in a zoonotic Cryptosporidium species.</title>
        <authorList>
            <person name="Li J."/>
            <person name="Feng Y."/>
            <person name="Xiao L."/>
        </authorList>
    </citation>
    <scope>NUCLEOTIDE SEQUENCE</scope>
    <source>
        <strain evidence="4">33844</strain>
    </source>
</reference>
<dbReference type="GO" id="GO:0016236">
    <property type="term" value="P:macroautophagy"/>
    <property type="evidence" value="ECO:0007669"/>
    <property type="project" value="InterPro"/>
</dbReference>
<protein>
    <submittedName>
        <fullName evidence="4">WD40 repeat-containing protein kinase</fullName>
    </submittedName>
</protein>
<dbReference type="InterPro" id="IPR001680">
    <property type="entry name" value="WD40_rpt"/>
</dbReference>
<keyword evidence="4" id="KW-0418">Kinase</keyword>
<dbReference type="GO" id="GO:0034272">
    <property type="term" value="C:phosphatidylinositol 3-kinase complex, class III, type II"/>
    <property type="evidence" value="ECO:0007669"/>
    <property type="project" value="TreeGrafter"/>
</dbReference>
<dbReference type="OrthoDB" id="242910at2759"/>
<dbReference type="InterPro" id="IPR045162">
    <property type="entry name" value="Vps15-like"/>
</dbReference>
<dbReference type="Proteomes" id="UP001067231">
    <property type="component" value="Unassembled WGS sequence"/>
</dbReference>
<keyword evidence="4" id="KW-0808">Transferase</keyword>
<dbReference type="GO" id="GO:0005524">
    <property type="term" value="F:ATP binding"/>
    <property type="evidence" value="ECO:0007669"/>
    <property type="project" value="InterPro"/>
</dbReference>
<dbReference type="PROSITE" id="PS50011">
    <property type="entry name" value="PROTEIN_KINASE_DOM"/>
    <property type="match status" value="1"/>
</dbReference>
<dbReference type="PROSITE" id="PS00108">
    <property type="entry name" value="PROTEIN_KINASE_ST"/>
    <property type="match status" value="1"/>
</dbReference>
<evidence type="ECO:0000256" key="1">
    <source>
        <dbReference type="ARBA" id="ARBA00022574"/>
    </source>
</evidence>
<dbReference type="PANTHER" id="PTHR17583">
    <property type="entry name" value="PHOSPHOINOSITIDE 3-KINASE REGULATORY SUBUNIT 4"/>
    <property type="match status" value="1"/>
</dbReference>
<name>A0A9D5DGD8_9CRYT</name>
<gene>
    <name evidence="4" type="ORF">OJ253_3175</name>
</gene>